<evidence type="ECO:0000313" key="7">
    <source>
        <dbReference type="RefSeq" id="XP_022158901.1"/>
    </source>
</evidence>
<dbReference type="SUPFAM" id="SSF48576">
    <property type="entry name" value="Terpenoid synthases"/>
    <property type="match status" value="1"/>
</dbReference>
<dbReference type="GeneID" id="111025355"/>
<dbReference type="InterPro" id="IPR050148">
    <property type="entry name" value="Terpene_synthase-like"/>
</dbReference>
<dbReference type="OrthoDB" id="2343925at2759"/>
<dbReference type="CDD" id="cd00684">
    <property type="entry name" value="Terpene_cyclase_plant_C1"/>
    <property type="match status" value="1"/>
</dbReference>
<dbReference type="Gene3D" id="1.50.10.130">
    <property type="entry name" value="Terpene synthase, N-terminal domain"/>
    <property type="match status" value="1"/>
</dbReference>
<evidence type="ECO:0000259" key="4">
    <source>
        <dbReference type="Pfam" id="PF01397"/>
    </source>
</evidence>
<dbReference type="InterPro" id="IPR036965">
    <property type="entry name" value="Terpene_synth_N_sf"/>
</dbReference>
<dbReference type="Proteomes" id="UP000504603">
    <property type="component" value="Unplaced"/>
</dbReference>
<evidence type="ECO:0000259" key="5">
    <source>
        <dbReference type="Pfam" id="PF03936"/>
    </source>
</evidence>
<dbReference type="InterPro" id="IPR008949">
    <property type="entry name" value="Isoprenoid_synthase_dom_sf"/>
</dbReference>
<dbReference type="InterPro" id="IPR008930">
    <property type="entry name" value="Terpenoid_cyclase/PrenylTrfase"/>
</dbReference>
<dbReference type="GO" id="GO:0010333">
    <property type="term" value="F:terpene synthase activity"/>
    <property type="evidence" value="ECO:0007669"/>
    <property type="project" value="InterPro"/>
</dbReference>
<organism evidence="6 7">
    <name type="scientific">Momordica charantia</name>
    <name type="common">Bitter gourd</name>
    <name type="synonym">Balsam pear</name>
    <dbReference type="NCBI Taxonomy" id="3673"/>
    <lineage>
        <taxon>Eukaryota</taxon>
        <taxon>Viridiplantae</taxon>
        <taxon>Streptophyta</taxon>
        <taxon>Embryophyta</taxon>
        <taxon>Tracheophyta</taxon>
        <taxon>Spermatophyta</taxon>
        <taxon>Magnoliopsida</taxon>
        <taxon>eudicotyledons</taxon>
        <taxon>Gunneridae</taxon>
        <taxon>Pentapetalae</taxon>
        <taxon>rosids</taxon>
        <taxon>fabids</taxon>
        <taxon>Cucurbitales</taxon>
        <taxon>Cucurbitaceae</taxon>
        <taxon>Momordiceae</taxon>
        <taxon>Momordica</taxon>
    </lineage>
</organism>
<evidence type="ECO:0000313" key="6">
    <source>
        <dbReference type="Proteomes" id="UP000504603"/>
    </source>
</evidence>
<dbReference type="InterPro" id="IPR001906">
    <property type="entry name" value="Terpene_synth_N"/>
</dbReference>
<name>A0A6J1E2B2_MOMCH</name>
<dbReference type="PANTHER" id="PTHR31739:SF4">
    <property type="entry name" value="ENT-COPALYL DIPHOSPHATE SYNTHASE, CHLOROPLASTIC"/>
    <property type="match status" value="1"/>
</dbReference>
<dbReference type="Pfam" id="PF03936">
    <property type="entry name" value="Terpene_synth_C"/>
    <property type="match status" value="1"/>
</dbReference>
<dbReference type="FunFam" id="1.50.10.130:FF:000002">
    <property type="entry name" value="Ent-copalyl diphosphate synthase, chloroplastic"/>
    <property type="match status" value="1"/>
</dbReference>
<evidence type="ECO:0000256" key="1">
    <source>
        <dbReference type="ARBA" id="ARBA00001946"/>
    </source>
</evidence>
<dbReference type="GO" id="GO:0000287">
    <property type="term" value="F:magnesium ion binding"/>
    <property type="evidence" value="ECO:0007669"/>
    <property type="project" value="InterPro"/>
</dbReference>
<gene>
    <name evidence="7" type="primary">LOC111025355</name>
</gene>
<dbReference type="Gene3D" id="1.50.10.160">
    <property type="match status" value="1"/>
</dbReference>
<reference evidence="7" key="1">
    <citation type="submission" date="2025-08" db="UniProtKB">
        <authorList>
            <consortium name="RefSeq"/>
        </authorList>
    </citation>
    <scope>IDENTIFICATION</scope>
    <source>
        <strain evidence="7">OHB3-1</strain>
    </source>
</reference>
<dbReference type="GO" id="GO:0009507">
    <property type="term" value="C:chloroplast"/>
    <property type="evidence" value="ECO:0007669"/>
    <property type="project" value="TreeGrafter"/>
</dbReference>
<dbReference type="FunFam" id="1.50.10.160:FF:000001">
    <property type="entry name" value="Ent-copalyl diphosphate synthase"/>
    <property type="match status" value="1"/>
</dbReference>
<dbReference type="InterPro" id="IPR044814">
    <property type="entry name" value="Terpene_cyclase_plant_C1"/>
</dbReference>
<keyword evidence="3" id="KW-0460">Magnesium</keyword>
<protein>
    <submittedName>
        <fullName evidence="7">Ent-copalyl diphosphate synthase, chloroplastic</fullName>
    </submittedName>
</protein>
<dbReference type="SFLD" id="SFLDG01605">
    <property type="entry name" value="Terpene_Cyclase_Like_1_N-term"/>
    <property type="match status" value="1"/>
</dbReference>
<dbReference type="SUPFAM" id="SSF48239">
    <property type="entry name" value="Terpenoid cyclases/Protein prenyltransferases"/>
    <property type="match status" value="2"/>
</dbReference>
<dbReference type="KEGG" id="mcha:111025355"/>
<dbReference type="SFLD" id="SFLDG01014">
    <property type="entry name" value="Terpene_Cyclase_Like_1_N-term"/>
    <property type="match status" value="1"/>
</dbReference>
<dbReference type="PANTHER" id="PTHR31739">
    <property type="entry name" value="ENT-COPALYL DIPHOSPHATE SYNTHASE, CHLOROPLASTIC"/>
    <property type="match status" value="1"/>
</dbReference>
<sequence length="847" mass="96748">MMSSRHFLSSSSSANSLLFSPDAHPHPMPIQLLPPPPAIANGGSWLRVKDSGVVVLEASRCRRRGRNNNEIKCNAISKPPTQSQGYTDVLQSGSGVPVTQWPQFVEDDIESQLTTQVWVSKEIEERVKCVKSMLSSMEDGDISISAYDTAWVALIPNADGSKRPQFPSCVEWIANNQLPDGSWGDTQIFSPHDRIINTLACVVALRYWNLHPQKSQNGLAFLNQNIGRLEEENAEHMPIGFEIAFPSLLEFAKNLNLQIPTDSPVLQEINDRRDLKLTRIPREIMHKVATTLLHSLEGMGGLGLDWEKLLKLQSQDGSFLFSPSSTAFALMHTNNPNCFKYLQTIVDRFHGGVPNVYPVDLFEHIWAVDRLQRLGISRFFNSEIADCVNYVARHWSDEGICWARNSEFHDIDDTAMGFRLLRLYGHQVSADVFKHFEKEGEFVCIAGQSTQAVTGMFNLYRASDQVMFPGEKILEEAKQFSSKFLREKQAANELLDKWIITKDLPGEVGYALEVPYFASLPRLETRLYIQHYGGKHDVWIGKTLYRMFKVNNDTYLELAKLDYNNCQLLHQIEWVDIQKWHTENKLRDYGMRRTKLVFSYFGAACSIFEPERAKERLAWTKTAALVDAIASHFKDANADQRRAFLQQFTNFHNVDRRRSSNMQKGGQGLVGILVRTLTNISLDILVSHGLDITHHLHRAWKNWLFKWQEDGDVHKGEAELLVQTIILNSGCSTLEDLLSNPQYQKLSYLTNKVCHQLGHFRKHKVSNGDIYQEKTDSKMPPEIEEDMRKLVQLVIQNSPEEEAEGNGIDSQIKHTFLTVAKSLYYAAYFDPWTINYHIAKVLFERVL</sequence>
<accession>A0A6J1E2B2</accession>
<dbReference type="AlphaFoldDB" id="A0A6J1E2B2"/>
<comment type="cofactor">
    <cofactor evidence="1">
        <name>Mg(2+)</name>
        <dbReference type="ChEBI" id="CHEBI:18420"/>
    </cofactor>
</comment>
<feature type="domain" description="Terpene synthase N-terminal" evidence="4">
    <location>
        <begin position="305"/>
        <end position="512"/>
    </location>
</feature>
<feature type="domain" description="Terpene synthase metal-binding" evidence="5">
    <location>
        <begin position="587"/>
        <end position="704"/>
    </location>
</feature>
<evidence type="ECO:0000256" key="2">
    <source>
        <dbReference type="ARBA" id="ARBA00022723"/>
    </source>
</evidence>
<dbReference type="Pfam" id="PF01397">
    <property type="entry name" value="Terpene_synth"/>
    <property type="match status" value="1"/>
</dbReference>
<evidence type="ECO:0000256" key="3">
    <source>
        <dbReference type="ARBA" id="ARBA00022842"/>
    </source>
</evidence>
<dbReference type="RefSeq" id="XP_022158901.1">
    <property type="nucleotide sequence ID" value="XM_022303209.1"/>
</dbReference>
<dbReference type="GO" id="GO:0009686">
    <property type="term" value="P:gibberellin biosynthetic process"/>
    <property type="evidence" value="ECO:0007669"/>
    <property type="project" value="TreeGrafter"/>
</dbReference>
<dbReference type="Gene3D" id="1.10.600.10">
    <property type="entry name" value="Farnesyl Diphosphate Synthase"/>
    <property type="match status" value="1"/>
</dbReference>
<proteinExistence type="predicted"/>
<keyword evidence="6" id="KW-1185">Reference proteome</keyword>
<keyword evidence="2" id="KW-0479">Metal-binding</keyword>
<dbReference type="InterPro" id="IPR005630">
    <property type="entry name" value="Terpene_synthase_metal-bd"/>
</dbReference>